<sequence length="31" mass="3139">MELGELVDDEPASPDTGAAAPSLVAADDRPE</sequence>
<comment type="caution">
    <text evidence="2">The sequence shown here is derived from an EMBL/GenBank/DDBJ whole genome shotgun (WGS) entry which is preliminary data.</text>
</comment>
<protein>
    <submittedName>
        <fullName evidence="2">Uncharacterized protein</fullName>
    </submittedName>
</protein>
<feature type="compositionally biased region" description="Acidic residues" evidence="1">
    <location>
        <begin position="1"/>
        <end position="12"/>
    </location>
</feature>
<accession>A0A2S9XE71</accession>
<feature type="region of interest" description="Disordered" evidence="1">
    <location>
        <begin position="1"/>
        <end position="31"/>
    </location>
</feature>
<dbReference type="Proteomes" id="UP000237968">
    <property type="component" value="Unassembled WGS sequence"/>
</dbReference>
<keyword evidence="3" id="KW-1185">Reference proteome</keyword>
<organism evidence="2 3">
    <name type="scientific">Enhygromyxa salina</name>
    <dbReference type="NCBI Taxonomy" id="215803"/>
    <lineage>
        <taxon>Bacteria</taxon>
        <taxon>Pseudomonadati</taxon>
        <taxon>Myxococcota</taxon>
        <taxon>Polyangia</taxon>
        <taxon>Nannocystales</taxon>
        <taxon>Nannocystaceae</taxon>
        <taxon>Enhygromyxa</taxon>
    </lineage>
</organism>
<proteinExistence type="predicted"/>
<evidence type="ECO:0000313" key="2">
    <source>
        <dbReference type="EMBL" id="PRP91153.1"/>
    </source>
</evidence>
<gene>
    <name evidence="2" type="ORF">ENSA5_58130</name>
</gene>
<reference evidence="2 3" key="1">
    <citation type="submission" date="2018-03" db="EMBL/GenBank/DDBJ databases">
        <title>Draft Genome Sequences of the Obligatory Marine Myxobacteria Enhygromyxa salina SWB005.</title>
        <authorList>
            <person name="Poehlein A."/>
            <person name="Moghaddam J.A."/>
            <person name="Harms H."/>
            <person name="Alanjari M."/>
            <person name="Koenig G.M."/>
            <person name="Daniel R."/>
            <person name="Schaeberle T.F."/>
        </authorList>
    </citation>
    <scope>NUCLEOTIDE SEQUENCE [LARGE SCALE GENOMIC DNA]</scope>
    <source>
        <strain evidence="2 3">SWB005</strain>
    </source>
</reference>
<dbReference type="AlphaFoldDB" id="A0A2S9XE71"/>
<dbReference type="EMBL" id="PVNK01000255">
    <property type="protein sequence ID" value="PRP91153.1"/>
    <property type="molecule type" value="Genomic_DNA"/>
</dbReference>
<evidence type="ECO:0000313" key="3">
    <source>
        <dbReference type="Proteomes" id="UP000237968"/>
    </source>
</evidence>
<name>A0A2S9XE71_9BACT</name>
<evidence type="ECO:0000256" key="1">
    <source>
        <dbReference type="SAM" id="MobiDB-lite"/>
    </source>
</evidence>